<dbReference type="AlphaFoldDB" id="A0A382PLQ2"/>
<dbReference type="EMBL" id="UINC01107502">
    <property type="protein sequence ID" value="SVC72922.1"/>
    <property type="molecule type" value="Genomic_DNA"/>
</dbReference>
<reference evidence="2" key="1">
    <citation type="submission" date="2018-05" db="EMBL/GenBank/DDBJ databases">
        <authorList>
            <person name="Lanie J.A."/>
            <person name="Ng W.-L."/>
            <person name="Kazmierczak K.M."/>
            <person name="Andrzejewski T.M."/>
            <person name="Davidsen T.M."/>
            <person name="Wayne K.J."/>
            <person name="Tettelin H."/>
            <person name="Glass J.I."/>
            <person name="Rusch D."/>
            <person name="Podicherti R."/>
            <person name="Tsui H.-C.T."/>
            <person name="Winkler M.E."/>
        </authorList>
    </citation>
    <scope>NUCLEOTIDE SEQUENCE</scope>
</reference>
<feature type="domain" description="Microcystin LR degradation protein MlrC N-terminal" evidence="1">
    <location>
        <begin position="3"/>
        <end position="85"/>
    </location>
</feature>
<evidence type="ECO:0000313" key="2">
    <source>
        <dbReference type="EMBL" id="SVC72922.1"/>
    </source>
</evidence>
<feature type="non-terminal residue" evidence="2">
    <location>
        <position position="85"/>
    </location>
</feature>
<dbReference type="Pfam" id="PF07364">
    <property type="entry name" value="DUF1485"/>
    <property type="match status" value="1"/>
</dbReference>
<dbReference type="InterPro" id="IPR015995">
    <property type="entry name" value="MlrC_N"/>
</dbReference>
<proteinExistence type="predicted"/>
<evidence type="ECO:0000259" key="1">
    <source>
        <dbReference type="Pfam" id="PF07364"/>
    </source>
</evidence>
<sequence length="85" mass="9402">MYKILIAECKQEISTFNPVETHYEDFTVIRGDELIAANRGIESEIGGALEVCDKRDDVELVPLWSGTANSSGSLVQPAFDRLAQE</sequence>
<name>A0A382PLQ2_9ZZZZ</name>
<protein>
    <recommendedName>
        <fullName evidence="1">Microcystin LR degradation protein MlrC N-terminal domain-containing protein</fullName>
    </recommendedName>
</protein>
<gene>
    <name evidence="2" type="ORF">METZ01_LOCUS325776</name>
</gene>
<accession>A0A382PLQ2</accession>
<organism evidence="2">
    <name type="scientific">marine metagenome</name>
    <dbReference type="NCBI Taxonomy" id="408172"/>
    <lineage>
        <taxon>unclassified sequences</taxon>
        <taxon>metagenomes</taxon>
        <taxon>ecological metagenomes</taxon>
    </lineage>
</organism>